<dbReference type="InterPro" id="IPR013087">
    <property type="entry name" value="Znf_C2H2_type"/>
</dbReference>
<keyword evidence="4" id="KW-1185">Reference proteome</keyword>
<evidence type="ECO:0000259" key="2">
    <source>
        <dbReference type="PROSITE" id="PS00028"/>
    </source>
</evidence>
<feature type="compositionally biased region" description="Acidic residues" evidence="1">
    <location>
        <begin position="49"/>
        <end position="58"/>
    </location>
</feature>
<feature type="compositionally biased region" description="Basic and acidic residues" evidence="1">
    <location>
        <begin position="17"/>
        <end position="33"/>
    </location>
</feature>
<accession>A0AAV5VWD2</accession>
<name>A0AAV5VWD2_9BILA</name>
<feature type="domain" description="C2H2-type" evidence="2">
    <location>
        <begin position="533"/>
        <end position="555"/>
    </location>
</feature>
<dbReference type="Proteomes" id="UP001432322">
    <property type="component" value="Unassembled WGS sequence"/>
</dbReference>
<dbReference type="SMART" id="SM00355">
    <property type="entry name" value="ZnF_C2H2"/>
    <property type="match status" value="5"/>
</dbReference>
<feature type="region of interest" description="Disordered" evidence="1">
    <location>
        <begin position="1"/>
        <end position="70"/>
    </location>
</feature>
<proteinExistence type="predicted"/>
<gene>
    <name evidence="3" type="ORF">PFISCL1PPCAC_15137</name>
</gene>
<comment type="caution">
    <text evidence="3">The sequence shown here is derived from an EMBL/GenBank/DDBJ whole genome shotgun (WGS) entry which is preliminary data.</text>
</comment>
<evidence type="ECO:0000256" key="1">
    <source>
        <dbReference type="SAM" id="MobiDB-lite"/>
    </source>
</evidence>
<protein>
    <recommendedName>
        <fullName evidence="2">C2H2-type domain-containing protein</fullName>
    </recommendedName>
</protein>
<sequence length="774" mass="91538">METNHHKDLQTGTSSTKDAKERLRREECDESRMKSTSTDEGIERGMEEMSQDGEDEAFNDERRNGEENEEIEFDIDIEDEEESTVFGLSKLPCEWITKIMSDPFGIDDVFDEAAAIPLPNRTLKCLLLLKLRRDEAHACLLCGFVFFNYIHYLIHLSEDKHIQKVNNSGNLRMFTLHKDYMEVFEKDIQVWKKSDHKFIEGKTYWRELKQKSGDFNRKRRPSIEYLRYVPKFGQVSDPNTNWTSKKKEFIMDSLIHNLESGIPICIYCKDAFRCTDEYLNHCLSYGHYKNVSELEENDSSDVGIMNLTILTNLEIDKSPYYEFMEGQNDDNVESAEKCWKTVMILENSLPRKEVTRHSKDPQRDAKLLENILPKVNGKSVRYLENFPDAIELHEILEPQCFSFKSHTRRLRLQFSEYKVPFHFASKINNEELDIIYTLYMRTLDNGIPHCLYCDLLFSSQEIALHHFLSTQHLINYASYCTAVPNSLELCFDSMQMMLLEHFNRKKVEENRLVAGPLDEFDNRLVQTQLSHRCGVCNSHFVDFSYFIAHFWSHAHLSRLPPLNDPHFIPFMIKNATKEQLSRISQEVEDKYGNEEHFCAQNYGDVTNDYYLTLYVQFHFRRKFEVWTKVQMNYERKKGIYGERNEKSVPSIEFENEMDEKMKRRYTRAEYHWNSSSDSLESSQFNSFYSAFPPLLIWNEFDSHMKQKDKIPFCSHCELSFSNVLDYYLHFGQDSHPLPNLITDEYAGLTLLIHIMYRERKEIYDPEKYSPLSPL</sequence>
<dbReference type="AlphaFoldDB" id="A0AAV5VWD2"/>
<organism evidence="3 4">
    <name type="scientific">Pristionchus fissidentatus</name>
    <dbReference type="NCBI Taxonomy" id="1538716"/>
    <lineage>
        <taxon>Eukaryota</taxon>
        <taxon>Metazoa</taxon>
        <taxon>Ecdysozoa</taxon>
        <taxon>Nematoda</taxon>
        <taxon>Chromadorea</taxon>
        <taxon>Rhabditida</taxon>
        <taxon>Rhabditina</taxon>
        <taxon>Diplogasteromorpha</taxon>
        <taxon>Diplogasteroidea</taxon>
        <taxon>Neodiplogasteridae</taxon>
        <taxon>Pristionchus</taxon>
    </lineage>
</organism>
<dbReference type="EMBL" id="BTSY01000004">
    <property type="protein sequence ID" value="GMT23840.1"/>
    <property type="molecule type" value="Genomic_DNA"/>
</dbReference>
<reference evidence="3" key="1">
    <citation type="submission" date="2023-10" db="EMBL/GenBank/DDBJ databases">
        <title>Genome assembly of Pristionchus species.</title>
        <authorList>
            <person name="Yoshida K."/>
            <person name="Sommer R.J."/>
        </authorList>
    </citation>
    <scope>NUCLEOTIDE SEQUENCE</scope>
    <source>
        <strain evidence="3">RS5133</strain>
    </source>
</reference>
<dbReference type="PROSITE" id="PS00028">
    <property type="entry name" value="ZINC_FINGER_C2H2_1"/>
    <property type="match status" value="1"/>
</dbReference>
<evidence type="ECO:0000313" key="4">
    <source>
        <dbReference type="Proteomes" id="UP001432322"/>
    </source>
</evidence>
<evidence type="ECO:0000313" key="3">
    <source>
        <dbReference type="EMBL" id="GMT23840.1"/>
    </source>
</evidence>